<dbReference type="EMBL" id="CAJNYU010003172">
    <property type="protein sequence ID" value="CAF3642939.1"/>
    <property type="molecule type" value="Genomic_DNA"/>
</dbReference>
<dbReference type="EMBL" id="CAJOBQ010003542">
    <property type="protein sequence ID" value="CAF4609814.1"/>
    <property type="molecule type" value="Genomic_DNA"/>
</dbReference>
<dbReference type="Proteomes" id="UP000663833">
    <property type="component" value="Unassembled WGS sequence"/>
</dbReference>
<evidence type="ECO:0000313" key="5">
    <source>
        <dbReference type="EMBL" id="CAF4609814.1"/>
    </source>
</evidence>
<reference evidence="4" key="1">
    <citation type="submission" date="2021-02" db="EMBL/GenBank/DDBJ databases">
        <authorList>
            <person name="Nowell W R."/>
        </authorList>
    </citation>
    <scope>NUCLEOTIDE SEQUENCE</scope>
</reference>
<dbReference type="Proteomes" id="UP000663869">
    <property type="component" value="Unassembled WGS sequence"/>
</dbReference>
<gene>
    <name evidence="4" type="ORF">FME351_LOCUS24070</name>
    <name evidence="3" type="ORF">GRG538_LOCUS13457</name>
    <name evidence="1" type="ORF">LUA448_LOCUS6311</name>
    <name evidence="2" type="ORF">TIS948_LOCUS16881</name>
    <name evidence="5" type="ORF">TSG867_LOCUS28361</name>
</gene>
<name>A0A818QQT2_9BILA</name>
<dbReference type="Proteomes" id="UP000663872">
    <property type="component" value="Unassembled WGS sequence"/>
</dbReference>
<protein>
    <recommendedName>
        <fullName evidence="7">CCHC-type domain-containing protein</fullName>
    </recommendedName>
</protein>
<comment type="caution">
    <text evidence="4">The sequence shown here is derived from an EMBL/GenBank/DDBJ whole genome shotgun (WGS) entry which is preliminary data.</text>
</comment>
<organism evidence="4 6">
    <name type="scientific">Rotaria socialis</name>
    <dbReference type="NCBI Taxonomy" id="392032"/>
    <lineage>
        <taxon>Eukaryota</taxon>
        <taxon>Metazoa</taxon>
        <taxon>Spiralia</taxon>
        <taxon>Gnathifera</taxon>
        <taxon>Rotifera</taxon>
        <taxon>Eurotatoria</taxon>
        <taxon>Bdelloidea</taxon>
        <taxon>Philodinida</taxon>
        <taxon>Philodinidae</taxon>
        <taxon>Rotaria</taxon>
    </lineage>
</organism>
<sequence length="266" mass="30202">MTHDVEAYLAPADVLICSKCMGIGHFRKQCTEAEETCKVCGTSCPDLRQHKCSTVIKCIHCDGDHHSNALKCPIVKSYRATLTKKLLSANRPPPPHSAWSNNNGNININNNTKYQHNWADYPQLPPPQKQNIPYSTASNEMINKIGELIGTMQKINDVLVITEKKNQEFEQFIIDSKSNDASLSKKLDQLNEKDKDYKKVHTQHDIKLSRHENVFTKLVLPMLDEIAKFMVNINLDKNLGVLNADFQVTINRMRAQLTNVSLNKDF</sequence>
<dbReference type="Proteomes" id="UP000663862">
    <property type="component" value="Unassembled WGS sequence"/>
</dbReference>
<accession>A0A818QQT2</accession>
<dbReference type="EMBL" id="CAJNYD010000594">
    <property type="protein sequence ID" value="CAF3277280.1"/>
    <property type="molecule type" value="Genomic_DNA"/>
</dbReference>
<dbReference type="EMBL" id="CAJNYT010001986">
    <property type="protein sequence ID" value="CAF3440777.1"/>
    <property type="molecule type" value="Genomic_DNA"/>
</dbReference>
<evidence type="ECO:0000313" key="2">
    <source>
        <dbReference type="EMBL" id="CAF3280919.1"/>
    </source>
</evidence>
<evidence type="ECO:0000313" key="6">
    <source>
        <dbReference type="Proteomes" id="UP000663869"/>
    </source>
</evidence>
<evidence type="ECO:0000313" key="1">
    <source>
        <dbReference type="EMBL" id="CAF3277280.1"/>
    </source>
</evidence>
<evidence type="ECO:0008006" key="7">
    <source>
        <dbReference type="Google" id="ProtNLM"/>
    </source>
</evidence>
<evidence type="ECO:0000313" key="3">
    <source>
        <dbReference type="EMBL" id="CAF3440777.1"/>
    </source>
</evidence>
<proteinExistence type="predicted"/>
<dbReference type="Proteomes" id="UP000663825">
    <property type="component" value="Unassembled WGS sequence"/>
</dbReference>
<dbReference type="OrthoDB" id="10022108at2759"/>
<dbReference type="AlphaFoldDB" id="A0A818QQT2"/>
<dbReference type="EMBL" id="CAJNXB010002855">
    <property type="protein sequence ID" value="CAF3280919.1"/>
    <property type="molecule type" value="Genomic_DNA"/>
</dbReference>
<evidence type="ECO:0000313" key="4">
    <source>
        <dbReference type="EMBL" id="CAF3642939.1"/>
    </source>
</evidence>